<proteinExistence type="predicted"/>
<dbReference type="SUPFAM" id="SSF52016">
    <property type="entry name" value="LeuD/IlvD-like"/>
    <property type="match status" value="1"/>
</dbReference>
<dbReference type="InterPro" id="IPR015928">
    <property type="entry name" value="Aconitase/3IPM_dehydase_swvl"/>
</dbReference>
<dbReference type="EMBL" id="HBUF01093704">
    <property type="protein sequence ID" value="CAG6636315.1"/>
    <property type="molecule type" value="Transcribed_RNA"/>
</dbReference>
<evidence type="ECO:0000313" key="2">
    <source>
        <dbReference type="EMBL" id="CAG6636321.1"/>
    </source>
</evidence>
<dbReference type="PANTHER" id="PTHR43160">
    <property type="entry name" value="ACONITATE HYDRATASE B"/>
    <property type="match status" value="1"/>
</dbReference>
<dbReference type="GO" id="GO:0051539">
    <property type="term" value="F:4 iron, 4 sulfur cluster binding"/>
    <property type="evidence" value="ECO:0007669"/>
    <property type="project" value="TreeGrafter"/>
</dbReference>
<protein>
    <submittedName>
        <fullName evidence="2">Probable aconitate hydratase, mitochondrial</fullName>
    </submittedName>
</protein>
<evidence type="ECO:0000256" key="1">
    <source>
        <dbReference type="SAM" id="Phobius"/>
    </source>
</evidence>
<dbReference type="Gene3D" id="3.20.19.10">
    <property type="entry name" value="Aconitase, domain 4"/>
    <property type="match status" value="1"/>
</dbReference>
<dbReference type="PANTHER" id="PTHR43160:SF3">
    <property type="entry name" value="ACONITATE HYDRATASE, MITOCHONDRIAL"/>
    <property type="match status" value="1"/>
</dbReference>
<keyword evidence="1" id="KW-1133">Transmembrane helix</keyword>
<keyword evidence="1" id="KW-0812">Transmembrane</keyword>
<accession>A0A8D8QQG1</accession>
<dbReference type="GO" id="GO:0006099">
    <property type="term" value="P:tricarboxylic acid cycle"/>
    <property type="evidence" value="ECO:0007669"/>
    <property type="project" value="TreeGrafter"/>
</dbReference>
<dbReference type="GO" id="GO:0005739">
    <property type="term" value="C:mitochondrion"/>
    <property type="evidence" value="ECO:0007669"/>
    <property type="project" value="TreeGrafter"/>
</dbReference>
<dbReference type="EMBL" id="HBUF01093707">
    <property type="protein sequence ID" value="CAG6636321.1"/>
    <property type="molecule type" value="Transcribed_RNA"/>
</dbReference>
<reference evidence="2" key="1">
    <citation type="submission" date="2021-05" db="EMBL/GenBank/DDBJ databases">
        <authorList>
            <person name="Alioto T."/>
            <person name="Alioto T."/>
            <person name="Gomez Garrido J."/>
        </authorList>
    </citation>
    <scope>NUCLEOTIDE SEQUENCE</scope>
</reference>
<dbReference type="GO" id="GO:0005829">
    <property type="term" value="C:cytosol"/>
    <property type="evidence" value="ECO:0007669"/>
    <property type="project" value="TreeGrafter"/>
</dbReference>
<keyword evidence="1" id="KW-0472">Membrane</keyword>
<sequence length="129" mass="15149">MEQNTYLTPKCEHIVYRRDGQSFFARIHETKLKKQGMLPLTFANPADYDKFQPTDKLSLTGLKGHSKIWTLVSYLSFYTSQVLPNFIFIIPTYLLPLHTYMLLSLIFVRSSRTKLQIVLLKRDSQVLKY</sequence>
<dbReference type="AlphaFoldDB" id="A0A8D8QQG1"/>
<name>A0A8D8QQG1_9HEMI</name>
<organism evidence="2">
    <name type="scientific">Cacopsylla melanoneura</name>
    <dbReference type="NCBI Taxonomy" id="428564"/>
    <lineage>
        <taxon>Eukaryota</taxon>
        <taxon>Metazoa</taxon>
        <taxon>Ecdysozoa</taxon>
        <taxon>Arthropoda</taxon>
        <taxon>Hexapoda</taxon>
        <taxon>Insecta</taxon>
        <taxon>Pterygota</taxon>
        <taxon>Neoptera</taxon>
        <taxon>Paraneoptera</taxon>
        <taxon>Hemiptera</taxon>
        <taxon>Sternorrhyncha</taxon>
        <taxon>Psylloidea</taxon>
        <taxon>Psyllidae</taxon>
        <taxon>Psyllinae</taxon>
        <taxon>Cacopsylla</taxon>
    </lineage>
</organism>
<dbReference type="GO" id="GO:0003994">
    <property type="term" value="F:aconitate hydratase activity"/>
    <property type="evidence" value="ECO:0007669"/>
    <property type="project" value="TreeGrafter"/>
</dbReference>
<dbReference type="InterPro" id="IPR050926">
    <property type="entry name" value="Aconitase/IPM_isomerase"/>
</dbReference>
<feature type="transmembrane region" description="Helical" evidence="1">
    <location>
        <begin position="86"/>
        <end position="108"/>
    </location>
</feature>